<dbReference type="PANTHER" id="PTHR31118">
    <property type="entry name" value="CYCLASE-LIKE PROTEIN 2"/>
    <property type="match status" value="1"/>
</dbReference>
<dbReference type="InterPro" id="IPR037175">
    <property type="entry name" value="KFase_sf"/>
</dbReference>
<proteinExistence type="predicted"/>
<dbReference type="SUPFAM" id="SSF102198">
    <property type="entry name" value="Putative cyclase"/>
    <property type="match status" value="1"/>
</dbReference>
<dbReference type="PANTHER" id="PTHR31118:SF32">
    <property type="entry name" value="KYNURENINE FORMAMIDASE"/>
    <property type="match status" value="1"/>
</dbReference>
<evidence type="ECO:0000313" key="2">
    <source>
        <dbReference type="Proteomes" id="UP000598633"/>
    </source>
</evidence>
<accession>A0A8J6YC32</accession>
<protein>
    <submittedName>
        <fullName evidence="1">Cyclase family protein</fullName>
    </submittedName>
</protein>
<dbReference type="GO" id="GO:0019441">
    <property type="term" value="P:L-tryptophan catabolic process to kynurenine"/>
    <property type="evidence" value="ECO:0007669"/>
    <property type="project" value="InterPro"/>
</dbReference>
<evidence type="ECO:0000313" key="1">
    <source>
        <dbReference type="EMBL" id="MBD3870886.1"/>
    </source>
</evidence>
<reference evidence="1 2" key="1">
    <citation type="submission" date="2020-08" db="EMBL/GenBank/DDBJ databases">
        <title>Acidobacteriota in marine sediments use diverse sulfur dissimilation pathways.</title>
        <authorList>
            <person name="Wasmund K."/>
        </authorList>
    </citation>
    <scope>NUCLEOTIDE SEQUENCE [LARGE SCALE GENOMIC DNA]</scope>
    <source>
        <strain evidence="1">MAG AM3-A</strain>
    </source>
</reference>
<gene>
    <name evidence="1" type="ORF">IFJ97_05945</name>
</gene>
<organism evidence="1 2">
    <name type="scientific">Candidatus Sulfomarinibacter kjeldsenii</name>
    <dbReference type="NCBI Taxonomy" id="2885994"/>
    <lineage>
        <taxon>Bacteria</taxon>
        <taxon>Pseudomonadati</taxon>
        <taxon>Acidobacteriota</taxon>
        <taxon>Thermoanaerobaculia</taxon>
        <taxon>Thermoanaerobaculales</taxon>
        <taxon>Candidatus Sulfomarinibacteraceae</taxon>
        <taxon>Candidatus Sulfomarinibacter</taxon>
    </lineage>
</organism>
<name>A0A8J6YC32_9BACT</name>
<dbReference type="InterPro" id="IPR007325">
    <property type="entry name" value="KFase/CYL"/>
</dbReference>
<dbReference type="EMBL" id="JACXWA010000101">
    <property type="protein sequence ID" value="MBD3870886.1"/>
    <property type="molecule type" value="Genomic_DNA"/>
</dbReference>
<dbReference type="GO" id="GO:0004061">
    <property type="term" value="F:arylformamidase activity"/>
    <property type="evidence" value="ECO:0007669"/>
    <property type="project" value="InterPro"/>
</dbReference>
<dbReference type="Pfam" id="PF04199">
    <property type="entry name" value="Cyclase"/>
    <property type="match status" value="1"/>
</dbReference>
<comment type="caution">
    <text evidence="1">The sequence shown here is derived from an EMBL/GenBank/DDBJ whole genome shotgun (WGS) entry which is preliminary data.</text>
</comment>
<dbReference type="Proteomes" id="UP000598633">
    <property type="component" value="Unassembled WGS sequence"/>
</dbReference>
<dbReference type="AlphaFoldDB" id="A0A8J6YC32"/>
<dbReference type="Gene3D" id="3.50.30.50">
    <property type="entry name" value="Putative cyclase"/>
    <property type="match status" value="1"/>
</dbReference>
<sequence>MPLHVPEGLESFSEGWIDASRPLHPATPVWPGDRPFELHQSRERSFVLSSFSTTCHVGTHVDAPLHLDETGHGVEAVRLERCVGPAEVVPIPGDSRAVSPEDLPDGWVPSTSKVLFRSDSYPIDAAIEGGFSGLSAELVRWLSDRKVELVGVDTPSVDVFSSIELPAHQALLELGMTWIEGLWLGDAEPGHYLLVALPILLQGAEAAPVRAILKSLYA</sequence>